<dbReference type="Proteomes" id="UP000183047">
    <property type="component" value="Unassembled WGS sequence"/>
</dbReference>
<dbReference type="InterPro" id="IPR007371">
    <property type="entry name" value="TPK_catalytic"/>
</dbReference>
<evidence type="ECO:0000256" key="4">
    <source>
        <dbReference type="ARBA" id="ARBA00022840"/>
    </source>
</evidence>
<dbReference type="InterPro" id="IPR036759">
    <property type="entry name" value="TPK_catalytic_sf"/>
</dbReference>
<keyword evidence="3 7" id="KW-0418">Kinase</keyword>
<dbReference type="Gene3D" id="3.40.50.10240">
    <property type="entry name" value="Thiamin pyrophosphokinase, catalytic domain"/>
    <property type="match status" value="1"/>
</dbReference>
<dbReference type="CDD" id="cd07995">
    <property type="entry name" value="TPK"/>
    <property type="match status" value="1"/>
</dbReference>
<dbReference type="EMBL" id="FMUR01000011">
    <property type="protein sequence ID" value="SCY28925.1"/>
    <property type="molecule type" value="Genomic_DNA"/>
</dbReference>
<dbReference type="GO" id="GO:0006772">
    <property type="term" value="P:thiamine metabolic process"/>
    <property type="evidence" value="ECO:0007669"/>
    <property type="project" value="UniProtKB-UniRule"/>
</dbReference>
<dbReference type="RefSeq" id="WP_074462617.1">
    <property type="nucleotide sequence ID" value="NZ_FMUR01000011.1"/>
</dbReference>
<evidence type="ECO:0000256" key="5">
    <source>
        <dbReference type="NCBIfam" id="TIGR01378"/>
    </source>
</evidence>
<gene>
    <name evidence="7" type="ORF">SAMN02910451_02057</name>
</gene>
<dbReference type="InterPro" id="IPR007373">
    <property type="entry name" value="Thiamin_PyroPKinase_B1-bd"/>
</dbReference>
<dbReference type="AlphaFoldDB" id="A0A1G5EPI4"/>
<reference evidence="8" key="1">
    <citation type="submission" date="2016-10" db="EMBL/GenBank/DDBJ databases">
        <authorList>
            <person name="Varghese N."/>
            <person name="Submissions S."/>
        </authorList>
    </citation>
    <scope>NUCLEOTIDE SEQUENCE [LARGE SCALE GENOMIC DNA]</scope>
    <source>
        <strain evidence="8">XBD2006</strain>
    </source>
</reference>
<evidence type="ECO:0000256" key="1">
    <source>
        <dbReference type="ARBA" id="ARBA00022679"/>
    </source>
</evidence>
<protein>
    <recommendedName>
        <fullName evidence="5">Thiamine diphosphokinase</fullName>
        <ecNumber evidence="5">2.7.6.2</ecNumber>
    </recommendedName>
</protein>
<keyword evidence="1" id="KW-0808">Transferase</keyword>
<dbReference type="NCBIfam" id="TIGR01378">
    <property type="entry name" value="thi_PPkinase"/>
    <property type="match status" value="1"/>
</dbReference>
<dbReference type="InterPro" id="IPR036371">
    <property type="entry name" value="TPK_B1-bd_sf"/>
</dbReference>
<dbReference type="Pfam" id="PF04263">
    <property type="entry name" value="TPK_catalytic"/>
    <property type="match status" value="1"/>
</dbReference>
<keyword evidence="2" id="KW-0547">Nucleotide-binding</keyword>
<dbReference type="PANTHER" id="PTHR41299">
    <property type="entry name" value="THIAMINE PYROPHOSPHOKINASE"/>
    <property type="match status" value="1"/>
</dbReference>
<dbReference type="SMART" id="SM00983">
    <property type="entry name" value="TPK_B1_binding"/>
    <property type="match status" value="1"/>
</dbReference>
<dbReference type="GO" id="GO:0005524">
    <property type="term" value="F:ATP binding"/>
    <property type="evidence" value="ECO:0007669"/>
    <property type="project" value="UniProtKB-KW"/>
</dbReference>
<dbReference type="Pfam" id="PF04265">
    <property type="entry name" value="TPK_B1_binding"/>
    <property type="match status" value="1"/>
</dbReference>
<evidence type="ECO:0000313" key="7">
    <source>
        <dbReference type="EMBL" id="SCY28925.1"/>
    </source>
</evidence>
<accession>A0A1G5EPI4</accession>
<keyword evidence="4" id="KW-0067">ATP-binding</keyword>
<dbReference type="GO" id="GO:0016301">
    <property type="term" value="F:kinase activity"/>
    <property type="evidence" value="ECO:0007669"/>
    <property type="project" value="UniProtKB-KW"/>
</dbReference>
<dbReference type="EC" id="2.7.6.2" evidence="5"/>
<evidence type="ECO:0000313" key="8">
    <source>
        <dbReference type="Proteomes" id="UP000183047"/>
    </source>
</evidence>
<sequence>MSDLKKEPKCVIISAGSFVPVDIKLNEGDYLIACDAGFAYAEQLGLLPDLIVGDFDSTAELGPQALRSLEEIAGADPGRILRLDVRKDDTDTIKAVKIALSKGYKKIYLYGALGGARFDHSFANVQTLLYIKHNGGTGYIMEHDKMLMIAENETVKFNRGNTGYLSIFSLSEKSYEVTLKGLMYTLDNGTLTSDFPLGVSNEFIIDEEAEVSVGRGTLLICIHFFEDNRK</sequence>
<dbReference type="SUPFAM" id="SSF63862">
    <property type="entry name" value="Thiamin pyrophosphokinase, substrate-binding domain"/>
    <property type="match status" value="1"/>
</dbReference>
<evidence type="ECO:0000256" key="2">
    <source>
        <dbReference type="ARBA" id="ARBA00022741"/>
    </source>
</evidence>
<evidence type="ECO:0000256" key="3">
    <source>
        <dbReference type="ARBA" id="ARBA00022777"/>
    </source>
</evidence>
<proteinExistence type="predicted"/>
<dbReference type="GO" id="GO:0030975">
    <property type="term" value="F:thiamine binding"/>
    <property type="evidence" value="ECO:0007669"/>
    <property type="project" value="InterPro"/>
</dbReference>
<name>A0A1G5EPI4_9FIRM</name>
<dbReference type="PANTHER" id="PTHR41299:SF1">
    <property type="entry name" value="THIAMINE PYROPHOSPHOKINASE"/>
    <property type="match status" value="1"/>
</dbReference>
<dbReference type="SUPFAM" id="SSF63999">
    <property type="entry name" value="Thiamin pyrophosphokinase, catalytic domain"/>
    <property type="match status" value="1"/>
</dbReference>
<organism evidence="7 8">
    <name type="scientific">Butyrivibrio hungatei</name>
    <dbReference type="NCBI Taxonomy" id="185008"/>
    <lineage>
        <taxon>Bacteria</taxon>
        <taxon>Bacillati</taxon>
        <taxon>Bacillota</taxon>
        <taxon>Clostridia</taxon>
        <taxon>Lachnospirales</taxon>
        <taxon>Lachnospiraceae</taxon>
        <taxon>Butyrivibrio</taxon>
    </lineage>
</organism>
<keyword evidence="8" id="KW-1185">Reference proteome</keyword>
<dbReference type="InterPro" id="IPR053149">
    <property type="entry name" value="TPK"/>
</dbReference>
<dbReference type="GO" id="GO:0004788">
    <property type="term" value="F:thiamine diphosphokinase activity"/>
    <property type="evidence" value="ECO:0007669"/>
    <property type="project" value="UniProtKB-UniRule"/>
</dbReference>
<dbReference type="InterPro" id="IPR006282">
    <property type="entry name" value="Thi_PPkinase"/>
</dbReference>
<feature type="domain" description="Thiamin pyrophosphokinase thiamin-binding" evidence="6">
    <location>
        <begin position="160"/>
        <end position="219"/>
    </location>
</feature>
<dbReference type="GO" id="GO:0009229">
    <property type="term" value="P:thiamine diphosphate biosynthetic process"/>
    <property type="evidence" value="ECO:0007669"/>
    <property type="project" value="InterPro"/>
</dbReference>
<evidence type="ECO:0000259" key="6">
    <source>
        <dbReference type="SMART" id="SM00983"/>
    </source>
</evidence>